<name>A0ABR8UI34_9GAMM</name>
<dbReference type="EMBL" id="JACSQJ010000002">
    <property type="protein sequence ID" value="MBD7987651.1"/>
    <property type="molecule type" value="Genomic_DNA"/>
</dbReference>
<feature type="chain" id="PRO_5046029669" description="Polymer-forming cytoskeletal protein" evidence="1">
    <location>
        <begin position="26"/>
        <end position="228"/>
    </location>
</feature>
<dbReference type="RefSeq" id="WP_191728864.1">
    <property type="nucleotide sequence ID" value="NZ_JACSQJ010000002.1"/>
</dbReference>
<evidence type="ECO:0000256" key="1">
    <source>
        <dbReference type="SAM" id="SignalP"/>
    </source>
</evidence>
<feature type="signal peptide" evidence="1">
    <location>
        <begin position="1"/>
        <end position="25"/>
    </location>
</feature>
<proteinExistence type="predicted"/>
<dbReference type="Proteomes" id="UP000647183">
    <property type="component" value="Unassembled WGS sequence"/>
</dbReference>
<organism evidence="2 3">
    <name type="scientific">Luteimonas colneyensis</name>
    <dbReference type="NCBI Taxonomy" id="2762230"/>
    <lineage>
        <taxon>Bacteria</taxon>
        <taxon>Pseudomonadati</taxon>
        <taxon>Pseudomonadota</taxon>
        <taxon>Gammaproteobacteria</taxon>
        <taxon>Lysobacterales</taxon>
        <taxon>Lysobacteraceae</taxon>
        <taxon>Luteimonas</taxon>
    </lineage>
</organism>
<evidence type="ECO:0008006" key="4">
    <source>
        <dbReference type="Google" id="ProtNLM"/>
    </source>
</evidence>
<evidence type="ECO:0000313" key="3">
    <source>
        <dbReference type="Proteomes" id="UP000647183"/>
    </source>
</evidence>
<keyword evidence="3" id="KW-1185">Reference proteome</keyword>
<protein>
    <recommendedName>
        <fullName evidence="4">Polymer-forming cytoskeletal protein</fullName>
    </recommendedName>
</protein>
<accession>A0ABR8UI34</accession>
<comment type="caution">
    <text evidence="2">The sequence shown here is derived from an EMBL/GenBank/DDBJ whole genome shotgun (WGS) entry which is preliminary data.</text>
</comment>
<keyword evidence="1" id="KW-0732">Signal</keyword>
<sequence>MAAIHATLLVILLVLAALFPGAVRASEDIVRTNGAVTTTAGSEYGRLGTTNGSVRLADRVTADTASTTNGSISAGNDVTVGRVSTVNGSIRLGERVRVAGEVRTVNGSIFIDRHGRVGPVETTNGAIGLVATEVTGDVSLANGDLTIGIGSHVRGGVEVRKPGTSWMPVRVSTRLPRVVIGPGAAVDGPLVFERDVVLYVHDSARIGAVTGAQPVRYSTPTAPARTDD</sequence>
<evidence type="ECO:0000313" key="2">
    <source>
        <dbReference type="EMBL" id="MBD7987651.1"/>
    </source>
</evidence>
<gene>
    <name evidence="2" type="ORF">H9645_06365</name>
</gene>
<reference evidence="2 3" key="1">
    <citation type="submission" date="2020-08" db="EMBL/GenBank/DDBJ databases">
        <title>A Genomic Blueprint of the Chicken Gut Microbiome.</title>
        <authorList>
            <person name="Gilroy R."/>
            <person name="Ravi A."/>
            <person name="Getino M."/>
            <person name="Pursley I."/>
            <person name="Horton D.L."/>
            <person name="Alikhan N.-F."/>
            <person name="Baker D."/>
            <person name="Gharbi K."/>
            <person name="Hall N."/>
            <person name="Watson M."/>
            <person name="Adriaenssens E.M."/>
            <person name="Foster-Nyarko E."/>
            <person name="Jarju S."/>
            <person name="Secka A."/>
            <person name="Antonio M."/>
            <person name="Oren A."/>
            <person name="Chaudhuri R."/>
            <person name="La Ragione R.M."/>
            <person name="Hildebrand F."/>
            <person name="Pallen M.J."/>
        </authorList>
    </citation>
    <scope>NUCLEOTIDE SEQUENCE [LARGE SCALE GENOMIC DNA]</scope>
    <source>
        <strain evidence="2 3">Sa2BVA3</strain>
    </source>
</reference>